<feature type="region of interest" description="Disordered" evidence="1">
    <location>
        <begin position="79"/>
        <end position="101"/>
    </location>
</feature>
<evidence type="ECO:0000256" key="1">
    <source>
        <dbReference type="SAM" id="MobiDB-lite"/>
    </source>
</evidence>
<reference evidence="3" key="1">
    <citation type="journal article" date="2013" name="Nat. Genet.">
        <title>The draft genomes of soft-shell turtle and green sea turtle yield insights into the development and evolution of the turtle-specific body plan.</title>
        <authorList>
            <person name="Wang Z."/>
            <person name="Pascual-Anaya J."/>
            <person name="Zadissa A."/>
            <person name="Li W."/>
            <person name="Niimura Y."/>
            <person name="Huang Z."/>
            <person name="Li C."/>
            <person name="White S."/>
            <person name="Xiong Z."/>
            <person name="Fang D."/>
            <person name="Wang B."/>
            <person name="Ming Y."/>
            <person name="Chen Y."/>
            <person name="Zheng Y."/>
            <person name="Kuraku S."/>
            <person name="Pignatelli M."/>
            <person name="Herrero J."/>
            <person name="Beal K."/>
            <person name="Nozawa M."/>
            <person name="Li Q."/>
            <person name="Wang J."/>
            <person name="Zhang H."/>
            <person name="Yu L."/>
            <person name="Shigenobu S."/>
            <person name="Wang J."/>
            <person name="Liu J."/>
            <person name="Flicek P."/>
            <person name="Searle S."/>
            <person name="Wang J."/>
            <person name="Kuratani S."/>
            <person name="Yin Y."/>
            <person name="Aken B."/>
            <person name="Zhang G."/>
            <person name="Irie N."/>
        </authorList>
    </citation>
    <scope>NUCLEOTIDE SEQUENCE [LARGE SCALE GENOMIC DNA]</scope>
</reference>
<dbReference type="Proteomes" id="UP000031443">
    <property type="component" value="Unassembled WGS sequence"/>
</dbReference>
<evidence type="ECO:0000313" key="3">
    <source>
        <dbReference type="Proteomes" id="UP000031443"/>
    </source>
</evidence>
<gene>
    <name evidence="2" type="ORF">UY3_11213</name>
</gene>
<evidence type="ECO:0000313" key="2">
    <source>
        <dbReference type="EMBL" id="EMP31659.1"/>
    </source>
</evidence>
<proteinExistence type="predicted"/>
<accession>M7B3J4</accession>
<sequence length="131" mass="14064">METKMQPEVPVKLTLERRPQACVTLTDPWLSAGLPSSSELYGDILNSTLQSPGQKSKKQLSNLFVFASECNAGERFWTGSPGVGHRQNGTTQGVMNGMGSLLGRGGSSVPVAWARFDRSAQTTNESADEFG</sequence>
<name>M7B3J4_CHEMY</name>
<keyword evidence="3" id="KW-1185">Reference proteome</keyword>
<dbReference type="EMBL" id="KB544352">
    <property type="protein sequence ID" value="EMP31659.1"/>
    <property type="molecule type" value="Genomic_DNA"/>
</dbReference>
<organism evidence="2 3">
    <name type="scientific">Chelonia mydas</name>
    <name type="common">Green sea-turtle</name>
    <name type="synonym">Chelonia agassizi</name>
    <dbReference type="NCBI Taxonomy" id="8469"/>
    <lineage>
        <taxon>Eukaryota</taxon>
        <taxon>Metazoa</taxon>
        <taxon>Chordata</taxon>
        <taxon>Craniata</taxon>
        <taxon>Vertebrata</taxon>
        <taxon>Euteleostomi</taxon>
        <taxon>Archelosauria</taxon>
        <taxon>Testudinata</taxon>
        <taxon>Testudines</taxon>
        <taxon>Cryptodira</taxon>
        <taxon>Durocryptodira</taxon>
        <taxon>Americhelydia</taxon>
        <taxon>Chelonioidea</taxon>
        <taxon>Cheloniidae</taxon>
        <taxon>Chelonia</taxon>
    </lineage>
</organism>
<protein>
    <submittedName>
        <fullName evidence="2">Uncharacterized protein</fullName>
    </submittedName>
</protein>
<dbReference type="AlphaFoldDB" id="M7B3J4"/>